<dbReference type="KEGG" id="euz:DVS28_a1174"/>
<dbReference type="PANTHER" id="PTHR34982:SF1">
    <property type="entry name" value="FLAGELLAR ASSEMBLY PROTEIN FLIH"/>
    <property type="match status" value="1"/>
</dbReference>
<keyword evidence="5" id="KW-0653">Protein transport</keyword>
<keyword evidence="3" id="KW-0813">Transport</keyword>
<dbReference type="Pfam" id="PF02108">
    <property type="entry name" value="FliH"/>
    <property type="match status" value="1"/>
</dbReference>
<accession>A0A346XUH7</accession>
<sequence length="215" mass="22732">MMSSLSDRAPRVGILRGAVAGRPAVVPAMSDPRRPRGMAQVDAATLDALRDKAQQEGWQAGYDAGLVAGQQDALDRAAETEQRHRAALDALLGAVADLREREVASLEHVADQTALLALRIAEIVLEREITSAADPGRDAICRAIELVPEEGDVRIRMNPADIQAMGPVDDLLPGRGVELIADPAVTSGGCVVNVDATRIDAQIPTALGRVAEVLR</sequence>
<dbReference type="InterPro" id="IPR051472">
    <property type="entry name" value="T3SS_Stator/FliH"/>
</dbReference>
<dbReference type="Proteomes" id="UP000264006">
    <property type="component" value="Chromosome"/>
</dbReference>
<evidence type="ECO:0000256" key="4">
    <source>
        <dbReference type="ARBA" id="ARBA00022795"/>
    </source>
</evidence>
<evidence type="ECO:0000256" key="5">
    <source>
        <dbReference type="ARBA" id="ARBA00022927"/>
    </source>
</evidence>
<dbReference type="AlphaFoldDB" id="A0A346XUH7"/>
<protein>
    <submittedName>
        <fullName evidence="8">Flagellar assembly protein FliH</fullName>
    </submittedName>
</protein>
<evidence type="ECO:0000256" key="6">
    <source>
        <dbReference type="ARBA" id="ARBA00023225"/>
    </source>
</evidence>
<dbReference type="EMBL" id="CP031165">
    <property type="protein sequence ID" value="AXV05874.1"/>
    <property type="molecule type" value="Genomic_DNA"/>
</dbReference>
<comment type="function">
    <text evidence="1">Needed for flagellar regrowth and assembly.</text>
</comment>
<reference evidence="8 9" key="1">
    <citation type="submission" date="2018-09" db="EMBL/GenBank/DDBJ databases">
        <title>Complete genome sequence of Euzebya sp. DY32-46 isolated from seawater of Pacific Ocean.</title>
        <authorList>
            <person name="Xu L."/>
            <person name="Wu Y.-H."/>
            <person name="Xu X.-W."/>
        </authorList>
    </citation>
    <scope>NUCLEOTIDE SEQUENCE [LARGE SCALE GENOMIC DNA]</scope>
    <source>
        <strain evidence="8 9">DY32-46</strain>
    </source>
</reference>
<dbReference type="GO" id="GO:0015031">
    <property type="term" value="P:protein transport"/>
    <property type="evidence" value="ECO:0007669"/>
    <property type="project" value="UniProtKB-KW"/>
</dbReference>
<evidence type="ECO:0000256" key="1">
    <source>
        <dbReference type="ARBA" id="ARBA00003041"/>
    </source>
</evidence>
<dbReference type="GO" id="GO:0005829">
    <property type="term" value="C:cytosol"/>
    <property type="evidence" value="ECO:0007669"/>
    <property type="project" value="TreeGrafter"/>
</dbReference>
<feature type="domain" description="Flagellar assembly protein FliH/Type III secretion system HrpE" evidence="7">
    <location>
        <begin position="89"/>
        <end position="207"/>
    </location>
</feature>
<dbReference type="GO" id="GO:0044781">
    <property type="term" value="P:bacterial-type flagellum organization"/>
    <property type="evidence" value="ECO:0007669"/>
    <property type="project" value="UniProtKB-KW"/>
</dbReference>
<keyword evidence="9" id="KW-1185">Reference proteome</keyword>
<evidence type="ECO:0000259" key="7">
    <source>
        <dbReference type="Pfam" id="PF02108"/>
    </source>
</evidence>
<keyword evidence="8" id="KW-0282">Flagellum</keyword>
<keyword evidence="8" id="KW-0969">Cilium</keyword>
<keyword evidence="6" id="KW-1006">Bacterial flagellum protein export</keyword>
<evidence type="ECO:0000256" key="2">
    <source>
        <dbReference type="ARBA" id="ARBA00006602"/>
    </source>
</evidence>
<keyword evidence="4" id="KW-1005">Bacterial flagellum biogenesis</keyword>
<evidence type="ECO:0000313" key="9">
    <source>
        <dbReference type="Proteomes" id="UP000264006"/>
    </source>
</evidence>
<proteinExistence type="inferred from homology"/>
<evidence type="ECO:0000256" key="3">
    <source>
        <dbReference type="ARBA" id="ARBA00022448"/>
    </source>
</evidence>
<evidence type="ECO:0000313" key="8">
    <source>
        <dbReference type="EMBL" id="AXV05874.1"/>
    </source>
</evidence>
<gene>
    <name evidence="8" type="ORF">DVS28_a1174</name>
</gene>
<dbReference type="PANTHER" id="PTHR34982">
    <property type="entry name" value="YOP PROTEINS TRANSLOCATION PROTEIN L"/>
    <property type="match status" value="1"/>
</dbReference>
<organism evidence="8 9">
    <name type="scientific">Euzebya pacifica</name>
    <dbReference type="NCBI Taxonomy" id="1608957"/>
    <lineage>
        <taxon>Bacteria</taxon>
        <taxon>Bacillati</taxon>
        <taxon>Actinomycetota</taxon>
        <taxon>Nitriliruptoria</taxon>
        <taxon>Euzebyales</taxon>
    </lineage>
</organism>
<keyword evidence="8" id="KW-0966">Cell projection</keyword>
<dbReference type="InterPro" id="IPR018035">
    <property type="entry name" value="Flagellar_FliH/T3SS_HrpE"/>
</dbReference>
<comment type="similarity">
    <text evidence="2">Belongs to the FliH family.</text>
</comment>
<name>A0A346XUH7_9ACTN</name>